<evidence type="ECO:0000313" key="7">
    <source>
        <dbReference type="EMBL" id="KAJ7386358.1"/>
    </source>
</evidence>
<name>A0A9W9ZR05_9CNID</name>
<dbReference type="GO" id="GO:0004794">
    <property type="term" value="F:threonine deaminase activity"/>
    <property type="evidence" value="ECO:0007669"/>
    <property type="project" value="TreeGrafter"/>
</dbReference>
<sequence>MLAGLGTLGLEILDQCECKLEAVVVPNSDKTLLKALRHSIKSIFPHIKIMGAQVKNKELTRVRSFPDIDVSDTSDGVIQVSDADLSRTVIRVLEEKGVLLSKEGVSGLAAVMAGDLTQLTNTRVVVVLSECLVPSLLQLEQLINEGLAARDW</sequence>
<dbReference type="GO" id="GO:0006565">
    <property type="term" value="P:L-serine catabolic process"/>
    <property type="evidence" value="ECO:0007669"/>
    <property type="project" value="TreeGrafter"/>
</dbReference>
<dbReference type="PANTHER" id="PTHR48078:SF19">
    <property type="entry name" value="ACT DOMAIN-CONTAINING PROTEIN"/>
    <property type="match status" value="1"/>
</dbReference>
<evidence type="ECO:0000256" key="3">
    <source>
        <dbReference type="ARBA" id="ARBA00023239"/>
    </source>
</evidence>
<keyword evidence="3" id="KW-0456">Lyase</keyword>
<comment type="cofactor">
    <cofactor evidence="1">
        <name>pyridoxal 5'-phosphate</name>
        <dbReference type="ChEBI" id="CHEBI:597326"/>
    </cofactor>
</comment>
<dbReference type="SUPFAM" id="SSF53686">
    <property type="entry name" value="Tryptophan synthase beta subunit-like PLP-dependent enzymes"/>
    <property type="match status" value="1"/>
</dbReference>
<dbReference type="PANTHER" id="PTHR48078">
    <property type="entry name" value="THREONINE DEHYDRATASE, MITOCHONDRIAL-RELATED"/>
    <property type="match status" value="1"/>
</dbReference>
<evidence type="ECO:0000256" key="4">
    <source>
        <dbReference type="ARBA" id="ARBA00041766"/>
    </source>
</evidence>
<evidence type="ECO:0000259" key="6">
    <source>
        <dbReference type="Pfam" id="PF00291"/>
    </source>
</evidence>
<dbReference type="OrthoDB" id="4418812at2759"/>
<evidence type="ECO:0000256" key="1">
    <source>
        <dbReference type="ARBA" id="ARBA00001933"/>
    </source>
</evidence>
<dbReference type="GO" id="GO:0006567">
    <property type="term" value="P:L-threonine catabolic process"/>
    <property type="evidence" value="ECO:0007669"/>
    <property type="project" value="TreeGrafter"/>
</dbReference>
<protein>
    <recommendedName>
        <fullName evidence="4">L-serine deaminase</fullName>
    </recommendedName>
    <alternativeName>
        <fullName evidence="5">L-threonine dehydratase</fullName>
    </alternativeName>
</protein>
<keyword evidence="2" id="KW-0663">Pyridoxal phosphate</keyword>
<dbReference type="GO" id="GO:0003941">
    <property type="term" value="F:L-serine ammonia-lyase activity"/>
    <property type="evidence" value="ECO:0007669"/>
    <property type="project" value="TreeGrafter"/>
</dbReference>
<comment type="caution">
    <text evidence="7">The sequence shown here is derived from an EMBL/GenBank/DDBJ whole genome shotgun (WGS) entry which is preliminary data.</text>
</comment>
<evidence type="ECO:0000256" key="2">
    <source>
        <dbReference type="ARBA" id="ARBA00022898"/>
    </source>
</evidence>
<reference evidence="7" key="1">
    <citation type="submission" date="2023-01" db="EMBL/GenBank/DDBJ databases">
        <title>Genome assembly of the deep-sea coral Lophelia pertusa.</title>
        <authorList>
            <person name="Herrera S."/>
            <person name="Cordes E."/>
        </authorList>
    </citation>
    <scope>NUCLEOTIDE SEQUENCE</scope>
    <source>
        <strain evidence="7">USNM1676648</strain>
        <tissue evidence="7">Polyp</tissue>
    </source>
</reference>
<gene>
    <name evidence="7" type="ORF">OS493_008479</name>
</gene>
<dbReference type="Gene3D" id="3.40.50.1100">
    <property type="match status" value="2"/>
</dbReference>
<evidence type="ECO:0000313" key="8">
    <source>
        <dbReference type="Proteomes" id="UP001163046"/>
    </source>
</evidence>
<dbReference type="InterPro" id="IPR050147">
    <property type="entry name" value="Ser/Thr_Dehydratase"/>
</dbReference>
<feature type="domain" description="Tryptophan synthase beta chain-like PALP" evidence="6">
    <location>
        <begin position="3"/>
        <end position="129"/>
    </location>
</feature>
<evidence type="ECO:0000256" key="5">
    <source>
        <dbReference type="ARBA" id="ARBA00042605"/>
    </source>
</evidence>
<accession>A0A9W9ZR05</accession>
<dbReference type="Pfam" id="PF00291">
    <property type="entry name" value="PALP"/>
    <property type="match status" value="1"/>
</dbReference>
<dbReference type="InterPro" id="IPR001926">
    <property type="entry name" value="TrpB-like_PALP"/>
</dbReference>
<dbReference type="GO" id="GO:0009097">
    <property type="term" value="P:isoleucine biosynthetic process"/>
    <property type="evidence" value="ECO:0007669"/>
    <property type="project" value="TreeGrafter"/>
</dbReference>
<dbReference type="EMBL" id="MU825876">
    <property type="protein sequence ID" value="KAJ7386358.1"/>
    <property type="molecule type" value="Genomic_DNA"/>
</dbReference>
<dbReference type="AlphaFoldDB" id="A0A9W9ZR05"/>
<dbReference type="InterPro" id="IPR036052">
    <property type="entry name" value="TrpB-like_PALP_sf"/>
</dbReference>
<proteinExistence type="predicted"/>
<dbReference type="Proteomes" id="UP001163046">
    <property type="component" value="Unassembled WGS sequence"/>
</dbReference>
<keyword evidence="8" id="KW-1185">Reference proteome</keyword>
<organism evidence="7 8">
    <name type="scientific">Desmophyllum pertusum</name>
    <dbReference type="NCBI Taxonomy" id="174260"/>
    <lineage>
        <taxon>Eukaryota</taxon>
        <taxon>Metazoa</taxon>
        <taxon>Cnidaria</taxon>
        <taxon>Anthozoa</taxon>
        <taxon>Hexacorallia</taxon>
        <taxon>Scleractinia</taxon>
        <taxon>Caryophylliina</taxon>
        <taxon>Caryophylliidae</taxon>
        <taxon>Desmophyllum</taxon>
    </lineage>
</organism>